<dbReference type="Proteomes" id="UP000297352">
    <property type="component" value="Unassembled WGS sequence"/>
</dbReference>
<dbReference type="InterPro" id="IPR008471">
    <property type="entry name" value="MnmC-like_methylTransf"/>
</dbReference>
<evidence type="ECO:0000313" key="2">
    <source>
        <dbReference type="EMBL" id="TGL73582.1"/>
    </source>
</evidence>
<proteinExistence type="predicted"/>
<name>A0ABY2MRN6_9LEPT</name>
<dbReference type="Gene3D" id="3.40.50.150">
    <property type="entry name" value="Vaccinia Virus protein VP39"/>
    <property type="match status" value="1"/>
</dbReference>
<organism evidence="2 3">
    <name type="scientific">Leptospira levettii</name>
    <dbReference type="NCBI Taxonomy" id="2023178"/>
    <lineage>
        <taxon>Bacteria</taxon>
        <taxon>Pseudomonadati</taxon>
        <taxon>Spirochaetota</taxon>
        <taxon>Spirochaetia</taxon>
        <taxon>Leptospirales</taxon>
        <taxon>Leptospiraceae</taxon>
        <taxon>Leptospira</taxon>
    </lineage>
</organism>
<dbReference type="Pfam" id="PF05430">
    <property type="entry name" value="Methyltransf_30"/>
    <property type="match status" value="1"/>
</dbReference>
<dbReference type="RefSeq" id="WP_246837129.1">
    <property type="nucleotide sequence ID" value="NZ_RQGI01000015.1"/>
</dbReference>
<dbReference type="InterPro" id="IPR029063">
    <property type="entry name" value="SAM-dependent_MTases_sf"/>
</dbReference>
<protein>
    <submittedName>
        <fullName evidence="2">S-adenosyl-L-methionine-dependent methyltransferase</fullName>
    </submittedName>
</protein>
<dbReference type="GO" id="GO:0008168">
    <property type="term" value="F:methyltransferase activity"/>
    <property type="evidence" value="ECO:0007669"/>
    <property type="project" value="UniProtKB-KW"/>
</dbReference>
<sequence>SKNPKMWSEDTLSKLRSHSKTGTRFATFTAAGFIRRNLEGLGFMVQKQKGFGKKREMLTGILR</sequence>
<evidence type="ECO:0000313" key="3">
    <source>
        <dbReference type="Proteomes" id="UP000297352"/>
    </source>
</evidence>
<dbReference type="EMBL" id="RQGI01000015">
    <property type="protein sequence ID" value="TGL73582.1"/>
    <property type="molecule type" value="Genomic_DNA"/>
</dbReference>
<reference evidence="3" key="1">
    <citation type="journal article" date="2019" name="PLoS Negl. Trop. Dis.">
        <title>Revisiting the worldwide diversity of Leptospira species in the environment.</title>
        <authorList>
            <person name="Vincent A.T."/>
            <person name="Schiettekatte O."/>
            <person name="Bourhy P."/>
            <person name="Veyrier F.J."/>
            <person name="Picardeau M."/>
        </authorList>
    </citation>
    <scope>NUCLEOTIDE SEQUENCE [LARGE SCALE GENOMIC DNA]</scope>
    <source>
        <strain evidence="3">201702449</strain>
    </source>
</reference>
<feature type="non-terminal residue" evidence="2">
    <location>
        <position position="1"/>
    </location>
</feature>
<dbReference type="GO" id="GO:0032259">
    <property type="term" value="P:methylation"/>
    <property type="evidence" value="ECO:0007669"/>
    <property type="project" value="UniProtKB-KW"/>
</dbReference>
<accession>A0ABY2MRN6</accession>
<evidence type="ECO:0000259" key="1">
    <source>
        <dbReference type="Pfam" id="PF05430"/>
    </source>
</evidence>
<comment type="caution">
    <text evidence="2">The sequence shown here is derived from an EMBL/GenBank/DDBJ whole genome shotgun (WGS) entry which is preliminary data.</text>
</comment>
<gene>
    <name evidence="2" type="ORF">EHQ60_04210</name>
</gene>
<keyword evidence="3" id="KW-1185">Reference proteome</keyword>
<keyword evidence="2" id="KW-0489">Methyltransferase</keyword>
<keyword evidence="2" id="KW-0808">Transferase</keyword>
<feature type="domain" description="MnmC-like methyltransferase" evidence="1">
    <location>
        <begin position="1"/>
        <end position="61"/>
    </location>
</feature>